<dbReference type="PRINTS" id="PR00363">
    <property type="entry name" value="CYTOCHROMEB5"/>
</dbReference>
<evidence type="ECO:0000256" key="2">
    <source>
        <dbReference type="ARBA" id="ARBA00001971"/>
    </source>
</evidence>
<dbReference type="Pfam" id="PF00173">
    <property type="entry name" value="Cyt-b5"/>
    <property type="match status" value="1"/>
</dbReference>
<dbReference type="PANTHER" id="PTHR19372:SF7">
    <property type="entry name" value="SULFITE OXIDASE, MITOCHONDRIAL"/>
    <property type="match status" value="1"/>
</dbReference>
<dbReference type="SUPFAM" id="SSF63380">
    <property type="entry name" value="Riboflavin synthase domain-like"/>
    <property type="match status" value="1"/>
</dbReference>
<dbReference type="Gene3D" id="3.40.50.80">
    <property type="entry name" value="Nucleotide-binding domain of ferredoxin-NADP reductase (FNR) module"/>
    <property type="match status" value="1"/>
</dbReference>
<feature type="domain" description="FAD-binding FR-type" evidence="17">
    <location>
        <begin position="744"/>
        <end position="854"/>
    </location>
</feature>
<dbReference type="InterPro" id="IPR036374">
    <property type="entry name" value="OxRdtase_Mopterin-bd_sf"/>
</dbReference>
<keyword evidence="14" id="KW-0534">Nitrate assimilation</keyword>
<dbReference type="PRINTS" id="PR00371">
    <property type="entry name" value="FPNCR"/>
</dbReference>
<dbReference type="Gene3D" id="2.60.40.650">
    <property type="match status" value="1"/>
</dbReference>
<dbReference type="CDD" id="cd06183">
    <property type="entry name" value="cyt_b5_reduct_like"/>
    <property type="match status" value="1"/>
</dbReference>
<dbReference type="PANTHER" id="PTHR19372">
    <property type="entry name" value="SULFITE REDUCTASE"/>
    <property type="match status" value="1"/>
</dbReference>
<evidence type="ECO:0000256" key="4">
    <source>
        <dbReference type="ARBA" id="ARBA00003838"/>
    </source>
</evidence>
<dbReference type="SUPFAM" id="SSF81296">
    <property type="entry name" value="E set domains"/>
    <property type="match status" value="1"/>
</dbReference>
<keyword evidence="7" id="KW-0500">Molybdenum</keyword>
<comment type="subunit">
    <text evidence="6">Homodimer.</text>
</comment>
<dbReference type="InterPro" id="IPR039261">
    <property type="entry name" value="FNR_nucleotide-bd"/>
</dbReference>
<dbReference type="PROSITE" id="PS51384">
    <property type="entry name" value="FAD_FR"/>
    <property type="match status" value="1"/>
</dbReference>
<dbReference type="Gene3D" id="2.40.30.10">
    <property type="entry name" value="Translation factors"/>
    <property type="match status" value="1"/>
</dbReference>
<evidence type="ECO:0000256" key="5">
    <source>
        <dbReference type="ARBA" id="ARBA00006253"/>
    </source>
</evidence>
<dbReference type="Gene3D" id="3.90.420.10">
    <property type="entry name" value="Oxidoreductase, molybdopterin-binding domain"/>
    <property type="match status" value="1"/>
</dbReference>
<evidence type="ECO:0000259" key="17">
    <source>
        <dbReference type="PROSITE" id="PS51384"/>
    </source>
</evidence>
<dbReference type="GO" id="GO:0030151">
    <property type="term" value="F:molybdenum ion binding"/>
    <property type="evidence" value="ECO:0007669"/>
    <property type="project" value="InterPro"/>
</dbReference>
<dbReference type="EMBL" id="HBKQ01050321">
    <property type="protein sequence ID" value="CAE2275748.1"/>
    <property type="molecule type" value="Transcribed_RNA"/>
</dbReference>
<dbReference type="PRINTS" id="PR00406">
    <property type="entry name" value="CYTB5RDTASE"/>
</dbReference>
<dbReference type="InterPro" id="IPR008333">
    <property type="entry name" value="Cbr1-like_FAD-bd_dom"/>
</dbReference>
<dbReference type="SUPFAM" id="SSF55856">
    <property type="entry name" value="Cytochrome b5-like heme/steroid binding domain"/>
    <property type="match status" value="1"/>
</dbReference>
<gene>
    <name evidence="18" type="ORF">OAUR00152_LOCUS34713</name>
</gene>
<dbReference type="SUPFAM" id="SSF56524">
    <property type="entry name" value="Oxidoreductase molybdopterin-binding domain"/>
    <property type="match status" value="1"/>
</dbReference>
<accession>A0A7S4NA60</accession>
<dbReference type="SMART" id="SM01117">
    <property type="entry name" value="Cyt-b5"/>
    <property type="match status" value="1"/>
</dbReference>
<protein>
    <recommendedName>
        <fullName evidence="19">Nitrate reductase</fullName>
    </recommendedName>
</protein>
<dbReference type="Pfam" id="PF00970">
    <property type="entry name" value="FAD_binding_6"/>
    <property type="match status" value="1"/>
</dbReference>
<keyword evidence="15" id="KW-0472">Membrane</keyword>
<dbReference type="AlphaFoldDB" id="A0A7S4NA60"/>
<evidence type="ECO:0000256" key="9">
    <source>
        <dbReference type="ARBA" id="ARBA00022630"/>
    </source>
</evidence>
<evidence type="ECO:0000256" key="14">
    <source>
        <dbReference type="ARBA" id="ARBA00023063"/>
    </source>
</evidence>
<keyword evidence="13" id="KW-0408">Iron</keyword>
<keyword evidence="8" id="KW-0349">Heme</keyword>
<keyword evidence="15" id="KW-1133">Transmembrane helix</keyword>
<evidence type="ECO:0000256" key="10">
    <source>
        <dbReference type="ARBA" id="ARBA00022723"/>
    </source>
</evidence>
<dbReference type="Pfam" id="PF00174">
    <property type="entry name" value="Oxidored_molyb"/>
    <property type="match status" value="1"/>
</dbReference>
<dbReference type="InterPro" id="IPR014756">
    <property type="entry name" value="Ig_E-set"/>
</dbReference>
<evidence type="ECO:0000256" key="6">
    <source>
        <dbReference type="ARBA" id="ARBA00011738"/>
    </source>
</evidence>
<evidence type="ECO:0000313" key="18">
    <source>
        <dbReference type="EMBL" id="CAE2275748.1"/>
    </source>
</evidence>
<dbReference type="InterPro" id="IPR018506">
    <property type="entry name" value="Cyt_B5_heme-BS"/>
</dbReference>
<feature type="domain" description="Cytochrome b5 heme-binding" evidence="16">
    <location>
        <begin position="641"/>
        <end position="716"/>
    </location>
</feature>
<dbReference type="FunFam" id="2.40.30.10:FF:000021">
    <property type="entry name" value="NADH-cytochrome b5 reductase"/>
    <property type="match status" value="1"/>
</dbReference>
<evidence type="ECO:0000256" key="1">
    <source>
        <dbReference type="ARBA" id="ARBA00001924"/>
    </source>
</evidence>
<dbReference type="InterPro" id="IPR001433">
    <property type="entry name" value="OxRdtase_FAD/NAD-bd"/>
</dbReference>
<feature type="transmembrane region" description="Helical" evidence="15">
    <location>
        <begin position="12"/>
        <end position="38"/>
    </location>
</feature>
<evidence type="ECO:0000256" key="8">
    <source>
        <dbReference type="ARBA" id="ARBA00022617"/>
    </source>
</evidence>
<dbReference type="GO" id="GO:0042128">
    <property type="term" value="P:nitrate assimilation"/>
    <property type="evidence" value="ECO:0007669"/>
    <property type="project" value="UniProtKB-KW"/>
</dbReference>
<proteinExistence type="inferred from homology"/>
<keyword evidence="11" id="KW-0274">FAD</keyword>
<dbReference type="Pfam" id="PF00175">
    <property type="entry name" value="NAD_binding_1"/>
    <property type="match status" value="1"/>
</dbReference>
<evidence type="ECO:0000256" key="12">
    <source>
        <dbReference type="ARBA" id="ARBA00023002"/>
    </source>
</evidence>
<evidence type="ECO:0000256" key="7">
    <source>
        <dbReference type="ARBA" id="ARBA00022505"/>
    </source>
</evidence>
<keyword evidence="10" id="KW-0479">Metal-binding</keyword>
<dbReference type="GO" id="GO:0006790">
    <property type="term" value="P:sulfur compound metabolic process"/>
    <property type="evidence" value="ECO:0007669"/>
    <property type="project" value="TreeGrafter"/>
</dbReference>
<keyword evidence="15" id="KW-0812">Transmembrane</keyword>
<dbReference type="Gene3D" id="3.10.120.10">
    <property type="entry name" value="Cytochrome b5-like heme/steroid binding domain"/>
    <property type="match status" value="1"/>
</dbReference>
<dbReference type="InterPro" id="IPR005066">
    <property type="entry name" value="MoCF_OxRdtse_dimer"/>
</dbReference>
<keyword evidence="12" id="KW-0560">Oxidoreductase</keyword>
<dbReference type="PROSITE" id="PS50255">
    <property type="entry name" value="CYTOCHROME_B5_2"/>
    <property type="match status" value="1"/>
</dbReference>
<dbReference type="GO" id="GO:0043546">
    <property type="term" value="F:molybdopterin cofactor binding"/>
    <property type="evidence" value="ECO:0007669"/>
    <property type="project" value="TreeGrafter"/>
</dbReference>
<evidence type="ECO:0000259" key="16">
    <source>
        <dbReference type="PROSITE" id="PS50255"/>
    </source>
</evidence>
<dbReference type="FunFam" id="3.90.420.10:FF:000003">
    <property type="entry name" value="Nitrate reductase"/>
    <property type="match status" value="1"/>
</dbReference>
<dbReference type="InterPro" id="IPR001199">
    <property type="entry name" value="Cyt_B5-like_heme/steroid-bd"/>
</dbReference>
<evidence type="ECO:0000256" key="11">
    <source>
        <dbReference type="ARBA" id="ARBA00022827"/>
    </source>
</evidence>
<dbReference type="InterPro" id="IPR017927">
    <property type="entry name" value="FAD-bd_FR_type"/>
</dbReference>
<reference evidence="18" key="1">
    <citation type="submission" date="2021-01" db="EMBL/GenBank/DDBJ databases">
        <authorList>
            <person name="Corre E."/>
            <person name="Pelletier E."/>
            <person name="Niang G."/>
            <person name="Scheremetjew M."/>
            <person name="Finn R."/>
            <person name="Kale V."/>
            <person name="Holt S."/>
            <person name="Cochrane G."/>
            <person name="Meng A."/>
            <person name="Brown T."/>
            <person name="Cohen L."/>
        </authorList>
    </citation>
    <scope>NUCLEOTIDE SEQUENCE</scope>
    <source>
        <strain evidence="18">Isolate 1302-5</strain>
    </source>
</reference>
<sequence>MSVVRSISCAFIGLLHAIFDVPLAVLVTFASFCTGWVWQRKNQRPGLESAAALTSVPVKDKKEKASAATSKMAPDAMNLPIKSPKFVSVDPNKQDQGGEKMRAMASMASLALTDDDLSSSPDTNDEIDESECERLYGPYPSSIPVPFIDKHKKTPPDAALASAETMWDLTKYPDHRDRGTPDEWIPRDGRLVRLTGRHPFNVEPPLSVLNKHRFITPSSLHYVRNHGACPDLKWAEHKLKIGGSTSLVPNPYDIGMDELVAMEPREFPCTLVCAGNRRKEQNMIRQTIGFNWGPSGVSTNVWKGVLLRDLLRKAGVSEKNMAGKHVEFLGVEDLPNKVGPGPFKDEPWGKLVKYGTSVPLARAMNPAFDIIVAYQANGEVLQPDHGYPVRLIIPGYIGGRMVKWLERINVIPHETNNHYHYHDNRILPPHITAEEGLKGDWWYKPEYIFNELNINSAISKPDHNETLSIANNIRSTYEVAGYAYTGGGRKITRVEVTTDSGATWRLAALEQKEMPTDYGMHWCWIWWKIDLKVADLIGCKEVWCRAWDESNNPQPLEPTWNLMGMGNNQVFRVKVHMDRTASGEHVFRFEHPTQAGQQQGGWMTTAAGKPDSAGYGRLLEVQGEAEVAAPAPAADPKKAEAKIFTMAEVNKHNEEADVWIVVNDRVYDCTEYLELHPGGIDSIIINAGEDATEDFVAIHSLKATKMLERYYIGNLDVKSKAAASAAVPEETIDEKGNKLALNPRHKTPFDLQSKTVLSHDTYLLDFALPTKEHVLGLPTGKHMFLSAKIDGETVMRRYTPISSNYDVGCVKFVIKAYRPTERFPRGGKMSQYLDSIKIGDAVDMRGPVGEFEYTSNGNFFIDGEARYATRFNMVAGGTGITPVMQVAAEILRHPEDTTQMSLIFACREENDLLMRSTLDEWAEKFPDKFRVEYILSDGWPKDWKYSTGFVSKPLFAKQFYAPGDDVYSLMCGPPVMLDKGCTPNLVALGHKKDKIFAF</sequence>
<evidence type="ECO:0000256" key="3">
    <source>
        <dbReference type="ARBA" id="ARBA00001974"/>
    </source>
</evidence>
<evidence type="ECO:0000256" key="15">
    <source>
        <dbReference type="SAM" id="Phobius"/>
    </source>
</evidence>
<evidence type="ECO:0008006" key="19">
    <source>
        <dbReference type="Google" id="ProtNLM"/>
    </source>
</evidence>
<name>A0A7S4NA60_9STRA</name>
<dbReference type="SUPFAM" id="SSF52343">
    <property type="entry name" value="Ferredoxin reductase-like, C-terminal NADP-linked domain"/>
    <property type="match status" value="1"/>
</dbReference>
<dbReference type="InterPro" id="IPR000572">
    <property type="entry name" value="OxRdtase_Mopterin-bd_dom"/>
</dbReference>
<dbReference type="InterPro" id="IPR001709">
    <property type="entry name" value="Flavoprot_Pyr_Nucl_cyt_Rdtase"/>
</dbReference>
<comment type="cofactor">
    <cofactor evidence="3">
        <name>FAD</name>
        <dbReference type="ChEBI" id="CHEBI:57692"/>
    </cofactor>
</comment>
<organism evidence="18">
    <name type="scientific">Odontella aurita</name>
    <dbReference type="NCBI Taxonomy" id="265563"/>
    <lineage>
        <taxon>Eukaryota</taxon>
        <taxon>Sar</taxon>
        <taxon>Stramenopiles</taxon>
        <taxon>Ochrophyta</taxon>
        <taxon>Bacillariophyta</taxon>
        <taxon>Mediophyceae</taxon>
        <taxon>Biddulphiophycidae</taxon>
        <taxon>Eupodiscales</taxon>
        <taxon>Odontellaceae</taxon>
        <taxon>Odontella</taxon>
    </lineage>
</organism>
<dbReference type="PRINTS" id="PR00407">
    <property type="entry name" value="EUMOPTERIN"/>
</dbReference>
<dbReference type="PROSITE" id="PS00191">
    <property type="entry name" value="CYTOCHROME_B5_1"/>
    <property type="match status" value="1"/>
</dbReference>
<dbReference type="InterPro" id="IPR017938">
    <property type="entry name" value="Riboflavin_synthase-like_b-brl"/>
</dbReference>
<dbReference type="GO" id="GO:0008482">
    <property type="term" value="F:sulfite oxidase activity"/>
    <property type="evidence" value="ECO:0007669"/>
    <property type="project" value="TreeGrafter"/>
</dbReference>
<dbReference type="FunFam" id="3.10.120.10:FF:000007">
    <property type="entry name" value="Sulfite oxidase, mitochondrial"/>
    <property type="match status" value="1"/>
</dbReference>
<dbReference type="GO" id="GO:0020037">
    <property type="term" value="F:heme binding"/>
    <property type="evidence" value="ECO:0007669"/>
    <property type="project" value="InterPro"/>
</dbReference>
<comment type="function">
    <text evidence="4">Nitrate reductase is a key enzyme involved in the first step of nitrate assimilation in plants, fungi and bacteria.</text>
</comment>
<dbReference type="InterPro" id="IPR008335">
    <property type="entry name" value="Mopterin_OxRdtase_euk"/>
</dbReference>
<comment type="similarity">
    <text evidence="5">Belongs to the nitrate reductase family.</text>
</comment>
<dbReference type="InterPro" id="IPR036400">
    <property type="entry name" value="Cyt_B5-like_heme/steroid_sf"/>
</dbReference>
<keyword evidence="9" id="KW-0285">Flavoprotein</keyword>
<dbReference type="Pfam" id="PF03404">
    <property type="entry name" value="Mo-co_dimer"/>
    <property type="match status" value="1"/>
</dbReference>
<comment type="cofactor">
    <cofactor evidence="2">
        <name>heme</name>
        <dbReference type="ChEBI" id="CHEBI:30413"/>
    </cofactor>
</comment>
<comment type="cofactor">
    <cofactor evidence="1">
        <name>Mo-molybdopterin</name>
        <dbReference type="ChEBI" id="CHEBI:71302"/>
    </cofactor>
</comment>
<evidence type="ECO:0000256" key="13">
    <source>
        <dbReference type="ARBA" id="ARBA00023004"/>
    </source>
</evidence>